<geneLocation type="plasmid" evidence="1">
    <name>I</name>
</geneLocation>
<dbReference type="EMBL" id="LT984809">
    <property type="protein sequence ID" value="SPD48916.1"/>
    <property type="molecule type" value="Genomic_DNA"/>
</dbReference>
<organism evidence="1">
    <name type="scientific">Cupriavidus taiwanensis</name>
    <dbReference type="NCBI Taxonomy" id="164546"/>
    <lineage>
        <taxon>Bacteria</taxon>
        <taxon>Pseudomonadati</taxon>
        <taxon>Pseudomonadota</taxon>
        <taxon>Betaproteobacteria</taxon>
        <taxon>Burkholderiales</taxon>
        <taxon>Burkholderiaceae</taxon>
        <taxon>Cupriavidus</taxon>
    </lineage>
</organism>
<protein>
    <submittedName>
        <fullName evidence="1">Uncharacterized protein</fullName>
    </submittedName>
</protein>
<gene>
    <name evidence="1" type="ORF">CBM2612_P0261</name>
</gene>
<dbReference type="AlphaFoldDB" id="A0A375HDB3"/>
<name>A0A375HDB3_9BURK</name>
<accession>A0A375HDB3</accession>
<sequence>MPRPFILPISAVIAETPQNIARYDHILECFSKPLMRMATFANLRPPAPGWHSIEL</sequence>
<evidence type="ECO:0000313" key="1">
    <source>
        <dbReference type="EMBL" id="SPD48916.1"/>
    </source>
</evidence>
<reference evidence="1" key="1">
    <citation type="submission" date="2018-01" db="EMBL/GenBank/DDBJ databases">
        <authorList>
            <person name="Gaut B.S."/>
            <person name="Morton B.R."/>
            <person name="Clegg M.T."/>
            <person name="Duvall M.R."/>
        </authorList>
    </citation>
    <scope>NUCLEOTIDE SEQUENCE</scope>
    <source>
        <strain evidence="1">Cupriavidus taiwanensis STM 8555</strain>
    </source>
</reference>
<keyword evidence="1" id="KW-0614">Plasmid</keyword>
<proteinExistence type="predicted"/>